<gene>
    <name evidence="1" type="ORF">PAPYR_3990</name>
</gene>
<keyword evidence="2" id="KW-1185">Reference proteome</keyword>
<accession>A0ABQ8UL41</accession>
<dbReference type="EMBL" id="JAPMOS010000016">
    <property type="protein sequence ID" value="KAJ4459925.1"/>
    <property type="molecule type" value="Genomic_DNA"/>
</dbReference>
<evidence type="ECO:0000313" key="2">
    <source>
        <dbReference type="Proteomes" id="UP001141327"/>
    </source>
</evidence>
<comment type="caution">
    <text evidence="1">The sequence shown here is derived from an EMBL/GenBank/DDBJ whole genome shotgun (WGS) entry which is preliminary data.</text>
</comment>
<proteinExistence type="predicted"/>
<evidence type="ECO:0000313" key="1">
    <source>
        <dbReference type="EMBL" id="KAJ4459925.1"/>
    </source>
</evidence>
<protein>
    <submittedName>
        <fullName evidence="1">Uncharacterized protein</fullName>
    </submittedName>
</protein>
<name>A0ABQ8UL41_9EUKA</name>
<dbReference type="Proteomes" id="UP001141327">
    <property type="component" value="Unassembled WGS sequence"/>
</dbReference>
<sequence>MDPVDQLVHVIFADLDRDVAQLVLNLYANNLAVTIKVLKEMGYQVVGCPPSQDRRMTPVDKLVTLFADLTSDFADAILIATEGRLDVAIKMLVEMYHGSVNLRMAEAEQELRASMGLEAGPDWLEGMRGLLRPHHVLWT</sequence>
<reference evidence="1" key="1">
    <citation type="journal article" date="2022" name="bioRxiv">
        <title>Genomics of Preaxostyla Flagellates Illuminates Evolutionary Transitions and the Path Towards Mitochondrial Loss.</title>
        <authorList>
            <person name="Novak L.V.F."/>
            <person name="Treitli S.C."/>
            <person name="Pyrih J."/>
            <person name="Halakuc P."/>
            <person name="Pipaliya S.V."/>
            <person name="Vacek V."/>
            <person name="Brzon O."/>
            <person name="Soukal P."/>
            <person name="Eme L."/>
            <person name="Dacks J.B."/>
            <person name="Karnkowska A."/>
            <person name="Elias M."/>
            <person name="Hampl V."/>
        </authorList>
    </citation>
    <scope>NUCLEOTIDE SEQUENCE</scope>
    <source>
        <strain evidence="1">RCP-MX</strain>
    </source>
</reference>
<organism evidence="1 2">
    <name type="scientific">Paratrimastix pyriformis</name>
    <dbReference type="NCBI Taxonomy" id="342808"/>
    <lineage>
        <taxon>Eukaryota</taxon>
        <taxon>Metamonada</taxon>
        <taxon>Preaxostyla</taxon>
        <taxon>Paratrimastigidae</taxon>
        <taxon>Paratrimastix</taxon>
    </lineage>
</organism>